<dbReference type="Gene3D" id="2.50.20.20">
    <property type="match status" value="1"/>
</dbReference>
<dbReference type="InterPro" id="IPR009830">
    <property type="entry name" value="LppX/LprAFG"/>
</dbReference>
<evidence type="ECO:0000256" key="2">
    <source>
        <dbReference type="ARBA" id="ARBA00009194"/>
    </source>
</evidence>
<evidence type="ECO:0000256" key="3">
    <source>
        <dbReference type="ARBA" id="ARBA00022475"/>
    </source>
</evidence>
<evidence type="ECO:0000313" key="8">
    <source>
        <dbReference type="EMBL" id="PWV74222.1"/>
    </source>
</evidence>
<proteinExistence type="inferred from homology"/>
<organism evidence="8 9">
    <name type="scientific">Nocardia neocaledoniensis</name>
    <dbReference type="NCBI Taxonomy" id="236511"/>
    <lineage>
        <taxon>Bacteria</taxon>
        <taxon>Bacillati</taxon>
        <taxon>Actinomycetota</taxon>
        <taxon>Actinomycetes</taxon>
        <taxon>Mycobacteriales</taxon>
        <taxon>Nocardiaceae</taxon>
        <taxon>Nocardia</taxon>
    </lineage>
</organism>
<accession>A0A317NGK3</accession>
<protein>
    <submittedName>
        <fullName evidence="8">Uncharacterized protein DUF1396</fullName>
    </submittedName>
</protein>
<evidence type="ECO:0000256" key="4">
    <source>
        <dbReference type="ARBA" id="ARBA00022729"/>
    </source>
</evidence>
<feature type="compositionally biased region" description="Polar residues" evidence="7">
    <location>
        <begin position="224"/>
        <end position="233"/>
    </location>
</feature>
<dbReference type="Proteomes" id="UP000246410">
    <property type="component" value="Unassembled WGS sequence"/>
</dbReference>
<dbReference type="CDD" id="cd16334">
    <property type="entry name" value="LppX-like"/>
    <property type="match status" value="1"/>
</dbReference>
<dbReference type="InterPro" id="IPR029046">
    <property type="entry name" value="LolA/LolB/LppX"/>
</dbReference>
<keyword evidence="3" id="KW-1003">Cell membrane</keyword>
<dbReference type="GO" id="GO:0030313">
    <property type="term" value="C:cell envelope"/>
    <property type="evidence" value="ECO:0007669"/>
    <property type="project" value="UniProtKB-SubCell"/>
</dbReference>
<gene>
    <name evidence="8" type="ORF">DFR69_10633</name>
</gene>
<evidence type="ECO:0000313" key="9">
    <source>
        <dbReference type="Proteomes" id="UP000246410"/>
    </source>
</evidence>
<dbReference type="Pfam" id="PF07161">
    <property type="entry name" value="LppX_LprAFG"/>
    <property type="match status" value="1"/>
</dbReference>
<comment type="subcellular location">
    <subcellularLocation>
        <location evidence="1">Cell envelope</location>
    </subcellularLocation>
</comment>
<keyword evidence="5" id="KW-0564">Palmitate</keyword>
<dbReference type="EMBL" id="QGTL01000006">
    <property type="protein sequence ID" value="PWV74222.1"/>
    <property type="molecule type" value="Genomic_DNA"/>
</dbReference>
<keyword evidence="3" id="KW-0472">Membrane</keyword>
<dbReference type="AlphaFoldDB" id="A0A317NGK3"/>
<sequence length="271" mass="28084">MNLIESTSHAAPRSRFARRSGITSIVAAAALAAALVTGCSSSEDTPAAPPTGELPDGAQIVKESAKTTQTLRTVHLNIDVDNLPNLPVETVSADVTNETQGSGAAMGEAKVKLTPESEFTEAKFLVVDKVLYTQTAGRYVPAGPAEKVYDPGVILDKDKGIANVIANVQNAKTEGREVIDGINTVKVTGTIDSAVIDPIVPRVGENAGTMPITLWIQDTAPPASDSTKPSDAPSTGDGPNLVRAVVKKDQGEVTVGLSNWAKPVNIVKPAG</sequence>
<dbReference type="SUPFAM" id="SSF89392">
    <property type="entry name" value="Prokaryotic lipoproteins and lipoprotein localization factors"/>
    <property type="match status" value="1"/>
</dbReference>
<comment type="similarity">
    <text evidence="2">Belongs to the LppX/LprAFG lipoprotein family.</text>
</comment>
<keyword evidence="6" id="KW-0449">Lipoprotein</keyword>
<name>A0A317NGK3_9NOCA</name>
<reference evidence="8 9" key="1">
    <citation type="submission" date="2018-05" db="EMBL/GenBank/DDBJ databases">
        <title>Genomic Encyclopedia of Type Strains, Phase IV (KMG-IV): sequencing the most valuable type-strain genomes for metagenomic binning, comparative biology and taxonomic classification.</title>
        <authorList>
            <person name="Goeker M."/>
        </authorList>
    </citation>
    <scope>NUCLEOTIDE SEQUENCE [LARGE SCALE GENOMIC DNA]</scope>
    <source>
        <strain evidence="8 9">DSM 44717</strain>
    </source>
</reference>
<evidence type="ECO:0000256" key="5">
    <source>
        <dbReference type="ARBA" id="ARBA00023139"/>
    </source>
</evidence>
<evidence type="ECO:0000256" key="1">
    <source>
        <dbReference type="ARBA" id="ARBA00004196"/>
    </source>
</evidence>
<feature type="region of interest" description="Disordered" evidence="7">
    <location>
        <begin position="219"/>
        <end position="242"/>
    </location>
</feature>
<comment type="caution">
    <text evidence="8">The sequence shown here is derived from an EMBL/GenBank/DDBJ whole genome shotgun (WGS) entry which is preliminary data.</text>
</comment>
<keyword evidence="4" id="KW-0732">Signal</keyword>
<evidence type="ECO:0000256" key="7">
    <source>
        <dbReference type="SAM" id="MobiDB-lite"/>
    </source>
</evidence>
<evidence type="ECO:0000256" key="6">
    <source>
        <dbReference type="ARBA" id="ARBA00023288"/>
    </source>
</evidence>
<keyword evidence="9" id="KW-1185">Reference proteome</keyword>